<keyword evidence="3" id="KW-0472">Membrane</keyword>
<gene>
    <name evidence="7" type="primary">yesO_1</name>
    <name evidence="7" type="ORF">CMsap09_01715</name>
</gene>
<protein>
    <submittedName>
        <fullName evidence="7">Putative ABC transporter substrate-binding protein YesO</fullName>
    </submittedName>
</protein>
<evidence type="ECO:0000256" key="6">
    <source>
        <dbReference type="SAM" id="SignalP"/>
    </source>
</evidence>
<organism evidence="7 8">
    <name type="scientific">Clavibacter michiganensis</name>
    <dbReference type="NCBI Taxonomy" id="28447"/>
    <lineage>
        <taxon>Bacteria</taxon>
        <taxon>Bacillati</taxon>
        <taxon>Actinomycetota</taxon>
        <taxon>Actinomycetes</taxon>
        <taxon>Micrococcales</taxon>
        <taxon>Microbacteriaceae</taxon>
        <taxon>Clavibacter</taxon>
    </lineage>
</organism>
<name>A0A251XQ41_9MICO</name>
<evidence type="ECO:0000256" key="1">
    <source>
        <dbReference type="ARBA" id="ARBA00022475"/>
    </source>
</evidence>
<dbReference type="SUPFAM" id="SSF53850">
    <property type="entry name" value="Periplasmic binding protein-like II"/>
    <property type="match status" value="1"/>
</dbReference>
<accession>A0A251XQ41</accession>
<dbReference type="Gene3D" id="3.40.190.10">
    <property type="entry name" value="Periplasmic binding protein-like II"/>
    <property type="match status" value="1"/>
</dbReference>
<evidence type="ECO:0000256" key="5">
    <source>
        <dbReference type="ARBA" id="ARBA00023288"/>
    </source>
</evidence>
<comment type="caution">
    <text evidence="7">The sequence shown here is derived from an EMBL/GenBank/DDBJ whole genome shotgun (WGS) entry which is preliminary data.</text>
</comment>
<dbReference type="Proteomes" id="UP000195106">
    <property type="component" value="Unassembled WGS sequence"/>
</dbReference>
<proteinExistence type="predicted"/>
<evidence type="ECO:0000313" key="8">
    <source>
        <dbReference type="Proteomes" id="UP000195106"/>
    </source>
</evidence>
<dbReference type="InterPro" id="IPR050490">
    <property type="entry name" value="Bact_solute-bd_prot1"/>
</dbReference>
<evidence type="ECO:0000256" key="3">
    <source>
        <dbReference type="ARBA" id="ARBA00023136"/>
    </source>
</evidence>
<feature type="signal peptide" evidence="6">
    <location>
        <begin position="1"/>
        <end position="22"/>
    </location>
</feature>
<dbReference type="InterPro" id="IPR006059">
    <property type="entry name" value="SBP"/>
</dbReference>
<dbReference type="RefSeq" id="WP_094114872.1">
    <property type="nucleotide sequence ID" value="NZ_PSTS01000039.1"/>
</dbReference>
<evidence type="ECO:0000256" key="2">
    <source>
        <dbReference type="ARBA" id="ARBA00022729"/>
    </source>
</evidence>
<dbReference type="EMBL" id="MDHJ01000001">
    <property type="protein sequence ID" value="OUE07637.1"/>
    <property type="molecule type" value="Genomic_DNA"/>
</dbReference>
<evidence type="ECO:0000256" key="4">
    <source>
        <dbReference type="ARBA" id="ARBA00023139"/>
    </source>
</evidence>
<dbReference type="PROSITE" id="PS51257">
    <property type="entry name" value="PROKAR_LIPOPROTEIN"/>
    <property type="match status" value="1"/>
</dbReference>
<dbReference type="AlphaFoldDB" id="A0A251XQ41"/>
<keyword evidence="4" id="KW-0564">Palmitate</keyword>
<evidence type="ECO:0000313" key="7">
    <source>
        <dbReference type="EMBL" id="OUE07637.1"/>
    </source>
</evidence>
<keyword evidence="2 6" id="KW-0732">Signal</keyword>
<feature type="chain" id="PRO_5039486471" evidence="6">
    <location>
        <begin position="23"/>
        <end position="433"/>
    </location>
</feature>
<dbReference type="OrthoDB" id="1650177at2"/>
<dbReference type="PANTHER" id="PTHR43649">
    <property type="entry name" value="ARABINOSE-BINDING PROTEIN-RELATED"/>
    <property type="match status" value="1"/>
</dbReference>
<keyword evidence="5" id="KW-0449">Lipoprotein</keyword>
<reference evidence="7 8" key="1">
    <citation type="submission" date="2016-08" db="EMBL/GenBank/DDBJ databases">
        <title>Genome sequence of Clavibacter michiganensis spp. strain CASJ009.</title>
        <authorList>
            <person name="Thapa S.P."/>
            <person name="Coaker G."/>
        </authorList>
    </citation>
    <scope>NUCLEOTIDE SEQUENCE [LARGE SCALE GENOMIC DNA]</scope>
    <source>
        <strain evidence="7">CASJ009</strain>
    </source>
</reference>
<dbReference type="Pfam" id="PF01547">
    <property type="entry name" value="SBP_bac_1"/>
    <property type="match status" value="1"/>
</dbReference>
<keyword evidence="1" id="KW-1003">Cell membrane</keyword>
<sequence>MKKRSTAAGIVLVAALSLSACSGSGSEEATPADGPVTLTLSGWSLSTTPEFQALADAYHEKDPDVTVEVKEYDATNYDTLMTADLAAGSGPDLITQKNVKNVVTYQAGGQLLDVSDVELPDGIGGKDAYEVDGTQWAVPYRQDAWVLFYNKALFDQAGVGYPDGSWTWDDYAEQAKALKDGLTAAGSSAAGTYEHSWQSTVQGFANAQAPKADVLSGDYSYLEPYYERALELQDEGAQVDYNTVVANKLTYQAEFGKQNAAMMPMGTWFVASLIAQQASGDSDDFEWGIAPIPQDDSSTTGSGDTPVTFGDPTGFGVNAAIDSSKQEAAKGFLAFAASEEGAQVMAGIGVTPALTSSAVTDAYFGVEGAPADELSKTAWSEHDTKAENPTSAETAAVQNILLDLHTAVMSGSTSIDDAISTAEGRVENEVGTN</sequence>
<dbReference type="PANTHER" id="PTHR43649:SF33">
    <property type="entry name" value="POLYGALACTURONAN_RHAMNOGALACTURONAN-BINDING PROTEIN YTCQ"/>
    <property type="match status" value="1"/>
</dbReference>